<keyword evidence="1" id="KW-0812">Transmembrane</keyword>
<sequence>MNRQGGFSLLEVLLSLLILSMVTLGYLAVQGRAVVASANADKRHHATLLAHQHAQMTDVMQGFQKEIYQQQLSQLYHLAITQDNPILAYQKALDGGVNLCTLACQEAQMARHQAFLLAQSASDVGMMIMPSMCQGQACLVAIWGDMLSQDTSCDESGQQQCVAWEFE</sequence>
<keyword evidence="1" id="KW-1133">Transmembrane helix</keyword>
<gene>
    <name evidence="2" type="ORF">LU297_02825</name>
</gene>
<dbReference type="InterPro" id="IPR012902">
    <property type="entry name" value="N_methyl_site"/>
</dbReference>
<feature type="transmembrane region" description="Helical" evidence="1">
    <location>
        <begin position="7"/>
        <end position="29"/>
    </location>
</feature>
<evidence type="ECO:0000313" key="3">
    <source>
        <dbReference type="Proteomes" id="UP001063782"/>
    </source>
</evidence>
<proteinExistence type="predicted"/>
<evidence type="ECO:0000256" key="1">
    <source>
        <dbReference type="SAM" id="Phobius"/>
    </source>
</evidence>
<protein>
    <submittedName>
        <fullName evidence="2">Prepilin-type N-terminal cleavage/methylation domain-containing protein</fullName>
    </submittedName>
</protein>
<keyword evidence="1" id="KW-0472">Membrane</keyword>
<keyword evidence="3" id="KW-1185">Reference proteome</keyword>
<name>A0ABY6F5N1_9GAMM</name>
<evidence type="ECO:0000313" key="2">
    <source>
        <dbReference type="EMBL" id="UXZ05400.1"/>
    </source>
</evidence>
<dbReference type="Proteomes" id="UP001063782">
    <property type="component" value="Chromosome"/>
</dbReference>
<organism evidence="2 3">
    <name type="scientific">Moraxella nasicaprae</name>
    <dbReference type="NCBI Taxonomy" id="2904122"/>
    <lineage>
        <taxon>Bacteria</taxon>
        <taxon>Pseudomonadati</taxon>
        <taxon>Pseudomonadota</taxon>
        <taxon>Gammaproteobacteria</taxon>
        <taxon>Moraxellales</taxon>
        <taxon>Moraxellaceae</taxon>
        <taxon>Moraxella</taxon>
    </lineage>
</organism>
<reference evidence="2" key="1">
    <citation type="submission" date="2021-12" db="EMBL/GenBank/DDBJ databases">
        <title>taxonomy of Moraxella sp. ZY201224.</title>
        <authorList>
            <person name="Li F."/>
        </authorList>
    </citation>
    <scope>NUCLEOTIDE SEQUENCE</scope>
    <source>
        <strain evidence="2">ZY201224</strain>
    </source>
</reference>
<accession>A0ABY6F5N1</accession>
<dbReference type="NCBIfam" id="TIGR02532">
    <property type="entry name" value="IV_pilin_GFxxxE"/>
    <property type="match status" value="1"/>
</dbReference>
<dbReference type="Pfam" id="PF07963">
    <property type="entry name" value="N_methyl"/>
    <property type="match status" value="1"/>
</dbReference>
<dbReference type="RefSeq" id="WP_263076897.1">
    <property type="nucleotide sequence ID" value="NZ_CP089977.1"/>
</dbReference>
<dbReference type="EMBL" id="CP089977">
    <property type="protein sequence ID" value="UXZ05400.1"/>
    <property type="molecule type" value="Genomic_DNA"/>
</dbReference>